<reference evidence="5" key="1">
    <citation type="submission" date="2016-06" db="EMBL/GenBank/DDBJ databases">
        <title>Parallel loss of symbiosis genes in relatives of nitrogen-fixing non-legume Parasponia.</title>
        <authorList>
            <person name="Van Velzen R."/>
            <person name="Holmer R."/>
            <person name="Bu F."/>
            <person name="Rutten L."/>
            <person name="Van Zeijl A."/>
            <person name="Liu W."/>
            <person name="Santuari L."/>
            <person name="Cao Q."/>
            <person name="Sharma T."/>
            <person name="Shen D."/>
            <person name="Roswanjaya Y."/>
            <person name="Wardhani T."/>
            <person name="Kalhor M.S."/>
            <person name="Jansen J."/>
            <person name="Van den Hoogen J."/>
            <person name="Gungor B."/>
            <person name="Hartog M."/>
            <person name="Hontelez J."/>
            <person name="Verver J."/>
            <person name="Yang W.-C."/>
            <person name="Schijlen E."/>
            <person name="Repin R."/>
            <person name="Schilthuizen M."/>
            <person name="Schranz E."/>
            <person name="Heidstra R."/>
            <person name="Miyata K."/>
            <person name="Fedorova E."/>
            <person name="Kohlen W."/>
            <person name="Bisseling T."/>
            <person name="Smit S."/>
            <person name="Geurts R."/>
        </authorList>
    </citation>
    <scope>NUCLEOTIDE SEQUENCE [LARGE SCALE GENOMIC DNA]</scope>
    <source>
        <strain evidence="5">cv. RG33-2</strain>
    </source>
</reference>
<dbReference type="GO" id="GO:0016746">
    <property type="term" value="F:acyltransferase activity"/>
    <property type="evidence" value="ECO:0007669"/>
    <property type="project" value="UniProtKB-KW"/>
</dbReference>
<dbReference type="AlphaFoldDB" id="A0A2P5CCJ8"/>
<comment type="similarity">
    <text evidence="1">Belongs to the plant acyltransferase family.</text>
</comment>
<evidence type="ECO:0000313" key="4">
    <source>
        <dbReference type="EMBL" id="PON58786.1"/>
    </source>
</evidence>
<dbReference type="Proteomes" id="UP000237000">
    <property type="component" value="Unassembled WGS sequence"/>
</dbReference>
<dbReference type="OrthoDB" id="671439at2759"/>
<evidence type="ECO:0000256" key="2">
    <source>
        <dbReference type="ARBA" id="ARBA00022679"/>
    </source>
</evidence>
<sequence length="107" mass="12593">MVFQVVNLRRRTRAPLPENLIGNLIWVVPTTIEEEKVEFHELASKLRTKTASFFHETVPRIRGDEEGNKLMFESVKEREALMKSVTDVDLYWCSSWCRFPVYEMDLG</sequence>
<dbReference type="InParanoid" id="A0A2P5CCJ8"/>
<dbReference type="InterPro" id="IPR023213">
    <property type="entry name" value="CAT-like_dom_sf"/>
</dbReference>
<protein>
    <submittedName>
        <fullName evidence="4">Transferase</fullName>
    </submittedName>
</protein>
<name>A0A2P5CCJ8_TREOI</name>
<dbReference type="Gene3D" id="3.30.559.10">
    <property type="entry name" value="Chloramphenicol acetyltransferase-like domain"/>
    <property type="match status" value="1"/>
</dbReference>
<dbReference type="EMBL" id="JXTC01000381">
    <property type="protein sequence ID" value="PON58786.1"/>
    <property type="molecule type" value="Genomic_DNA"/>
</dbReference>
<keyword evidence="3" id="KW-0012">Acyltransferase</keyword>
<dbReference type="Pfam" id="PF02458">
    <property type="entry name" value="Transferase"/>
    <property type="match status" value="1"/>
</dbReference>
<keyword evidence="5" id="KW-1185">Reference proteome</keyword>
<keyword evidence="2 4" id="KW-0808">Transferase</keyword>
<evidence type="ECO:0000313" key="5">
    <source>
        <dbReference type="Proteomes" id="UP000237000"/>
    </source>
</evidence>
<comment type="caution">
    <text evidence="4">The sequence shown here is derived from an EMBL/GenBank/DDBJ whole genome shotgun (WGS) entry which is preliminary data.</text>
</comment>
<gene>
    <name evidence="4" type="ORF">TorRG33x02_289900</name>
</gene>
<evidence type="ECO:0000256" key="3">
    <source>
        <dbReference type="ARBA" id="ARBA00023315"/>
    </source>
</evidence>
<dbReference type="PANTHER" id="PTHR31623:SF122">
    <property type="entry name" value="HXXXD-TYPE ACYL-TRANSFERASE FAMILY PROTEIN"/>
    <property type="match status" value="1"/>
</dbReference>
<organism evidence="4 5">
    <name type="scientific">Trema orientale</name>
    <name type="common">Charcoal tree</name>
    <name type="synonym">Celtis orientalis</name>
    <dbReference type="NCBI Taxonomy" id="63057"/>
    <lineage>
        <taxon>Eukaryota</taxon>
        <taxon>Viridiplantae</taxon>
        <taxon>Streptophyta</taxon>
        <taxon>Embryophyta</taxon>
        <taxon>Tracheophyta</taxon>
        <taxon>Spermatophyta</taxon>
        <taxon>Magnoliopsida</taxon>
        <taxon>eudicotyledons</taxon>
        <taxon>Gunneridae</taxon>
        <taxon>Pentapetalae</taxon>
        <taxon>rosids</taxon>
        <taxon>fabids</taxon>
        <taxon>Rosales</taxon>
        <taxon>Cannabaceae</taxon>
        <taxon>Trema</taxon>
    </lineage>
</organism>
<accession>A0A2P5CCJ8</accession>
<dbReference type="PANTHER" id="PTHR31623">
    <property type="entry name" value="F21J9.9"/>
    <property type="match status" value="1"/>
</dbReference>
<proteinExistence type="inferred from homology"/>
<evidence type="ECO:0000256" key="1">
    <source>
        <dbReference type="ARBA" id="ARBA00009861"/>
    </source>
</evidence>